<gene>
    <name evidence="7" type="ORF">GYA93_07385</name>
</gene>
<dbReference type="InterPro" id="IPR012340">
    <property type="entry name" value="NA-bd_OB-fold"/>
</dbReference>
<dbReference type="Proteomes" id="UP000466307">
    <property type="component" value="Unassembled WGS sequence"/>
</dbReference>
<evidence type="ECO:0000313" key="8">
    <source>
        <dbReference type="Proteomes" id="UP000466307"/>
    </source>
</evidence>
<dbReference type="PANTHER" id="PTHR11061">
    <property type="entry name" value="RNA M5U METHYLTRANSFERASE"/>
    <property type="match status" value="1"/>
</dbReference>
<dbReference type="InterPro" id="IPR029063">
    <property type="entry name" value="SAM-dependent_MTases_sf"/>
</dbReference>
<comment type="similarity">
    <text evidence="4">Belongs to the class I-like SAM-binding methyltransferase superfamily. RNA M5U methyltransferase family.</text>
</comment>
<dbReference type="InterPro" id="IPR002792">
    <property type="entry name" value="TRAM_dom"/>
</dbReference>
<dbReference type="PANTHER" id="PTHR11061:SF30">
    <property type="entry name" value="TRNA (URACIL(54)-C(5))-METHYLTRANSFERASE"/>
    <property type="match status" value="1"/>
</dbReference>
<feature type="domain" description="TRAM" evidence="6">
    <location>
        <begin position="1"/>
        <end position="60"/>
    </location>
</feature>
<keyword evidence="2 4" id="KW-0808">Transferase</keyword>
<sequence length="447" mass="46692">MTDTDILLTLRVDRPANGGTAVGRADDGRAVFVRGAIPGEQVTARIVEEKPRFLTAETVDVLEPAPQRIDELCAAAAHGAGCCDQSFITPDHVRGLKAEVLRDVLGRIGGFDAARLDRLLPGEAVRALDGGATGWRILTRLAVDADGRPGLHERGGAGIVTGDPCAQNDPLMVADLGDGYAPGGDLAITLDDTGTRHIVEIGPVPAAAAGGGRPPRGGPERGGSSRGRSRDRRAAQQRRRHREAPRPQRVVAGAPTAGHRVGARRWEIPVAGFWQGHRAAPDTYAATVTDMVRSALGDAAPGVCWDLYGGAGVFAAALTDTLAAGSVHVVESDPGALEAAEHTFTTDTGIHLHRGEVARLIADLPAPQVVVLDPPRTGAGPAVIAQLADAAPEVIAHVGCDVGRFARDLGLYGRHGYTPQRIAGFDAFPLTHHLEAIAVLVRSTSRH</sequence>
<keyword evidence="8" id="KW-1185">Reference proteome</keyword>
<dbReference type="Pfam" id="PF01938">
    <property type="entry name" value="TRAM"/>
    <property type="match status" value="1"/>
</dbReference>
<feature type="compositionally biased region" description="Basic residues" evidence="5">
    <location>
        <begin position="227"/>
        <end position="243"/>
    </location>
</feature>
<evidence type="ECO:0000256" key="5">
    <source>
        <dbReference type="SAM" id="MobiDB-lite"/>
    </source>
</evidence>
<evidence type="ECO:0000256" key="3">
    <source>
        <dbReference type="ARBA" id="ARBA00022691"/>
    </source>
</evidence>
<feature type="binding site" evidence="4">
    <location>
        <position position="373"/>
    </location>
    <ligand>
        <name>S-adenosyl-L-methionine</name>
        <dbReference type="ChEBI" id="CHEBI:59789"/>
    </ligand>
</feature>
<dbReference type="SUPFAM" id="SSF53335">
    <property type="entry name" value="S-adenosyl-L-methionine-dependent methyltransferases"/>
    <property type="match status" value="1"/>
</dbReference>
<dbReference type="EMBL" id="JAADZU010000017">
    <property type="protein sequence ID" value="NDK89405.1"/>
    <property type="molecule type" value="Genomic_DNA"/>
</dbReference>
<dbReference type="Gene3D" id="2.40.50.140">
    <property type="entry name" value="Nucleic acid-binding proteins"/>
    <property type="match status" value="1"/>
</dbReference>
<evidence type="ECO:0000256" key="4">
    <source>
        <dbReference type="PROSITE-ProRule" id="PRU01024"/>
    </source>
</evidence>
<keyword evidence="3 4" id="KW-0949">S-adenosyl-L-methionine</keyword>
<dbReference type="PROSITE" id="PS51687">
    <property type="entry name" value="SAM_MT_RNA_M5U"/>
    <property type="match status" value="1"/>
</dbReference>
<evidence type="ECO:0000259" key="6">
    <source>
        <dbReference type="PROSITE" id="PS50926"/>
    </source>
</evidence>
<accession>A0A7K3LMC6</accession>
<dbReference type="PROSITE" id="PS50926">
    <property type="entry name" value="TRAM"/>
    <property type="match status" value="1"/>
</dbReference>
<name>A0A7K3LMC6_9ACTN</name>
<dbReference type="RefSeq" id="WP_162128764.1">
    <property type="nucleotide sequence ID" value="NZ_JAADZU010000017.1"/>
</dbReference>
<evidence type="ECO:0000256" key="2">
    <source>
        <dbReference type="ARBA" id="ARBA00022679"/>
    </source>
</evidence>
<reference evidence="7 8" key="1">
    <citation type="submission" date="2020-01" db="EMBL/GenBank/DDBJ databases">
        <title>Investigation of new actinobacteria for the biodesulphurisation of diesel fuel.</title>
        <authorList>
            <person name="Athi Narayanan S.M."/>
        </authorList>
    </citation>
    <scope>NUCLEOTIDE SEQUENCE [LARGE SCALE GENOMIC DNA]</scope>
    <source>
        <strain evidence="7 8">213E</strain>
    </source>
</reference>
<feature type="region of interest" description="Disordered" evidence="5">
    <location>
        <begin position="204"/>
        <end position="258"/>
    </location>
</feature>
<dbReference type="AlphaFoldDB" id="A0A7K3LMC6"/>
<feature type="compositionally biased region" description="Gly residues" evidence="5">
    <location>
        <begin position="209"/>
        <end position="225"/>
    </location>
</feature>
<organism evidence="7 8">
    <name type="scientific">Gordonia desulfuricans</name>
    <dbReference type="NCBI Taxonomy" id="89051"/>
    <lineage>
        <taxon>Bacteria</taxon>
        <taxon>Bacillati</taxon>
        <taxon>Actinomycetota</taxon>
        <taxon>Actinomycetes</taxon>
        <taxon>Mycobacteriales</taxon>
        <taxon>Gordoniaceae</taxon>
        <taxon>Gordonia</taxon>
    </lineage>
</organism>
<feature type="active site" description="Nucleophile" evidence="4">
    <location>
        <position position="400"/>
    </location>
</feature>
<dbReference type="InterPro" id="IPR010280">
    <property type="entry name" value="U5_MeTrfase_fam"/>
</dbReference>
<evidence type="ECO:0000313" key="7">
    <source>
        <dbReference type="EMBL" id="NDK89405.1"/>
    </source>
</evidence>
<comment type="caution">
    <text evidence="7">The sequence shown here is derived from an EMBL/GenBank/DDBJ whole genome shotgun (WGS) entry which is preliminary data.</text>
</comment>
<feature type="binding site" evidence="4">
    <location>
        <position position="308"/>
    </location>
    <ligand>
        <name>S-adenosyl-L-methionine</name>
        <dbReference type="ChEBI" id="CHEBI:59789"/>
    </ligand>
</feature>
<dbReference type="SUPFAM" id="SSF50249">
    <property type="entry name" value="Nucleic acid-binding proteins"/>
    <property type="match status" value="1"/>
</dbReference>
<dbReference type="GO" id="GO:0070475">
    <property type="term" value="P:rRNA base methylation"/>
    <property type="evidence" value="ECO:0007669"/>
    <property type="project" value="TreeGrafter"/>
</dbReference>
<feature type="binding site" evidence="4">
    <location>
        <position position="275"/>
    </location>
    <ligand>
        <name>S-adenosyl-L-methionine</name>
        <dbReference type="ChEBI" id="CHEBI:59789"/>
    </ligand>
</feature>
<dbReference type="Gene3D" id="3.40.50.150">
    <property type="entry name" value="Vaccinia Virus protein VP39"/>
    <property type="match status" value="1"/>
</dbReference>
<proteinExistence type="inferred from homology"/>
<dbReference type="GO" id="GO:0070041">
    <property type="term" value="F:rRNA (uridine-C5-)-methyltransferase activity"/>
    <property type="evidence" value="ECO:0007669"/>
    <property type="project" value="TreeGrafter"/>
</dbReference>
<protein>
    <submittedName>
        <fullName evidence="7">Class I SAM-dependent RNA methyltransferase</fullName>
    </submittedName>
</protein>
<keyword evidence="1 4" id="KW-0489">Methyltransferase</keyword>
<evidence type="ECO:0000256" key="1">
    <source>
        <dbReference type="ARBA" id="ARBA00022603"/>
    </source>
</evidence>
<feature type="binding site" evidence="4">
    <location>
        <position position="331"/>
    </location>
    <ligand>
        <name>S-adenosyl-L-methionine</name>
        <dbReference type="ChEBI" id="CHEBI:59789"/>
    </ligand>
</feature>